<evidence type="ECO:0000256" key="6">
    <source>
        <dbReference type="ARBA" id="ARBA00023098"/>
    </source>
</evidence>
<evidence type="ECO:0000256" key="11">
    <source>
        <dbReference type="SAM" id="MobiDB-lite"/>
    </source>
</evidence>
<comment type="subcellular location">
    <subcellularLocation>
        <location evidence="10">Cell membrane</location>
        <topology evidence="10">Multi-pass membrane protein</topology>
    </subcellularLocation>
</comment>
<keyword evidence="4 10" id="KW-0812">Transmembrane</keyword>
<keyword evidence="7 10" id="KW-0472">Membrane</keyword>
<proteinExistence type="inferred from homology"/>
<evidence type="ECO:0000256" key="5">
    <source>
        <dbReference type="ARBA" id="ARBA00022989"/>
    </source>
</evidence>
<dbReference type="Pfam" id="PF02660">
    <property type="entry name" value="G3P_acyltransf"/>
    <property type="match status" value="1"/>
</dbReference>
<comment type="catalytic activity">
    <reaction evidence="10">
        <text>an acyl phosphate + sn-glycerol 3-phosphate = a 1-acyl-sn-glycero-3-phosphate + phosphate</text>
        <dbReference type="Rhea" id="RHEA:34075"/>
        <dbReference type="ChEBI" id="CHEBI:43474"/>
        <dbReference type="ChEBI" id="CHEBI:57597"/>
        <dbReference type="ChEBI" id="CHEBI:57970"/>
        <dbReference type="ChEBI" id="CHEBI:59918"/>
        <dbReference type="EC" id="2.3.1.275"/>
    </reaction>
</comment>
<dbReference type="SMART" id="SM01207">
    <property type="entry name" value="G3P_acyltransf"/>
    <property type="match status" value="1"/>
</dbReference>
<keyword evidence="9 10" id="KW-1208">Phospholipid metabolism</keyword>
<sequence length="220" mass="23376">MILIGLLVLAYLLGSTPTSLLLARLRGIDLRRWGSGNLGATNLYRAVGLPLAFLCALIDVGKGFVPAWYFVRLDGVDAPQLALAYGVAAILGHVFSIWVKFRGGKGVATGAGVYLALAPLAVAMAAVIWLVVMLTIRIASVGSLLAASAFPILIWVSGNGFDFVFWSSLPLTCFVWWTHRSNLRRLAAGREPRTARAERGMSAEATSESEIGTGKAASEA</sequence>
<feature type="transmembrane region" description="Helical" evidence="10">
    <location>
        <begin position="46"/>
        <end position="70"/>
    </location>
</feature>
<dbReference type="GO" id="GO:0043772">
    <property type="term" value="F:acyl-phosphate glycerol-3-phosphate acyltransferase activity"/>
    <property type="evidence" value="ECO:0007669"/>
    <property type="project" value="UniProtKB-UniRule"/>
</dbReference>
<evidence type="ECO:0000256" key="2">
    <source>
        <dbReference type="ARBA" id="ARBA00022516"/>
    </source>
</evidence>
<comment type="function">
    <text evidence="10">Catalyzes the transfer of an acyl group from acyl-phosphate (acyl-PO(4)) to glycerol-3-phosphate (G3P) to form lysophosphatidic acid (LPA). This enzyme utilizes acyl-phosphate as fatty acyl donor, but not acyl-CoA or acyl-ACP.</text>
</comment>
<dbReference type="PANTHER" id="PTHR30309:SF0">
    <property type="entry name" value="GLYCEROL-3-PHOSPHATE ACYLTRANSFERASE-RELATED"/>
    <property type="match status" value="1"/>
</dbReference>
<protein>
    <recommendedName>
        <fullName evidence="10">Glycerol-3-phosphate acyltransferase</fullName>
    </recommendedName>
    <alternativeName>
        <fullName evidence="10">Acyl-PO4 G3P acyltransferase</fullName>
    </alternativeName>
    <alternativeName>
        <fullName evidence="10">Acyl-phosphate--glycerol-3-phosphate acyltransferase</fullName>
    </alternativeName>
    <alternativeName>
        <fullName evidence="10">G3P acyltransferase</fullName>
        <shortName evidence="10">GPAT</shortName>
        <ecNumber evidence="10">2.3.1.275</ecNumber>
    </alternativeName>
    <alternativeName>
        <fullName evidence="10">Lysophosphatidic acid synthase</fullName>
        <shortName evidence="10">LPA synthase</shortName>
    </alternativeName>
</protein>
<comment type="similarity">
    <text evidence="10">Belongs to the PlsY family.</text>
</comment>
<evidence type="ECO:0000313" key="12">
    <source>
        <dbReference type="EMBL" id="NIR75263.1"/>
    </source>
</evidence>
<dbReference type="NCBIfam" id="TIGR00023">
    <property type="entry name" value="glycerol-3-phosphate 1-O-acyltransferase PlsY"/>
    <property type="match status" value="1"/>
</dbReference>
<feature type="transmembrane region" description="Helical" evidence="10">
    <location>
        <begin position="82"/>
        <end position="99"/>
    </location>
</feature>
<reference evidence="12 13" key="1">
    <citation type="submission" date="2020-01" db="EMBL/GenBank/DDBJ databases">
        <title>Genomes assembled from Gulf of Kutch pelagic sediment metagenomes.</title>
        <authorList>
            <person name="Chandrashekar M."/>
            <person name="Mahajan M.S."/>
            <person name="Dave K.J."/>
            <person name="Vatsa P."/>
            <person name="Nathani N.M."/>
        </authorList>
    </citation>
    <scope>NUCLEOTIDE SEQUENCE [LARGE SCALE GENOMIC DNA]</scope>
    <source>
        <strain evidence="12">KS3-K002</strain>
    </source>
</reference>
<dbReference type="EC" id="2.3.1.275" evidence="10"/>
<dbReference type="InterPro" id="IPR003811">
    <property type="entry name" value="G3P_acylTferase_PlsY"/>
</dbReference>
<dbReference type="AlphaFoldDB" id="A0AAE4Z7U2"/>
<organism evidence="12 13">
    <name type="scientific">Candidatus Kutchimonas denitrificans</name>
    <dbReference type="NCBI Taxonomy" id="3056748"/>
    <lineage>
        <taxon>Bacteria</taxon>
        <taxon>Pseudomonadati</taxon>
        <taxon>Gemmatimonadota</taxon>
        <taxon>Gemmatimonadia</taxon>
        <taxon>Candidatus Palauibacterales</taxon>
        <taxon>Candidatus Palauibacteraceae</taxon>
        <taxon>Candidatus Kutchimonas</taxon>
    </lineage>
</organism>
<keyword evidence="12" id="KW-0012">Acyltransferase</keyword>
<comment type="caution">
    <text evidence="12">The sequence shown here is derived from an EMBL/GenBank/DDBJ whole genome shotgun (WGS) entry which is preliminary data.</text>
</comment>
<evidence type="ECO:0000256" key="7">
    <source>
        <dbReference type="ARBA" id="ARBA00023136"/>
    </source>
</evidence>
<evidence type="ECO:0000256" key="4">
    <source>
        <dbReference type="ARBA" id="ARBA00022692"/>
    </source>
</evidence>
<gene>
    <name evidence="10 12" type="primary">plsY</name>
    <name evidence="12" type="ORF">GWO12_09140</name>
</gene>
<dbReference type="HAMAP" id="MF_01043">
    <property type="entry name" value="PlsY"/>
    <property type="match status" value="1"/>
</dbReference>
<dbReference type="EMBL" id="JAACAK010000067">
    <property type="protein sequence ID" value="NIR75263.1"/>
    <property type="molecule type" value="Genomic_DNA"/>
</dbReference>
<feature type="region of interest" description="Disordered" evidence="11">
    <location>
        <begin position="194"/>
        <end position="220"/>
    </location>
</feature>
<dbReference type="PANTHER" id="PTHR30309">
    <property type="entry name" value="INNER MEMBRANE PROTEIN YGIH"/>
    <property type="match status" value="1"/>
</dbReference>
<keyword evidence="6 10" id="KW-0443">Lipid metabolism</keyword>
<comment type="subunit">
    <text evidence="10">Probably interacts with PlsX.</text>
</comment>
<evidence type="ECO:0000256" key="8">
    <source>
        <dbReference type="ARBA" id="ARBA00023209"/>
    </source>
</evidence>
<evidence type="ECO:0000256" key="3">
    <source>
        <dbReference type="ARBA" id="ARBA00022679"/>
    </source>
</evidence>
<dbReference type="Proteomes" id="UP000702544">
    <property type="component" value="Unassembled WGS sequence"/>
</dbReference>
<feature type="transmembrane region" description="Helical" evidence="10">
    <location>
        <begin position="163"/>
        <end position="179"/>
    </location>
</feature>
<keyword evidence="3 10" id="KW-0808">Transferase</keyword>
<name>A0AAE4Z7U2_9BACT</name>
<evidence type="ECO:0000313" key="13">
    <source>
        <dbReference type="Proteomes" id="UP000702544"/>
    </source>
</evidence>
<evidence type="ECO:0000256" key="9">
    <source>
        <dbReference type="ARBA" id="ARBA00023264"/>
    </source>
</evidence>
<keyword evidence="2 10" id="KW-0444">Lipid biosynthesis</keyword>
<dbReference type="GO" id="GO:0005886">
    <property type="term" value="C:plasma membrane"/>
    <property type="evidence" value="ECO:0007669"/>
    <property type="project" value="UniProtKB-SubCell"/>
</dbReference>
<accession>A0AAE4Z7U2</accession>
<evidence type="ECO:0000256" key="10">
    <source>
        <dbReference type="HAMAP-Rule" id="MF_01043"/>
    </source>
</evidence>
<keyword evidence="1 10" id="KW-1003">Cell membrane</keyword>
<keyword evidence="5 10" id="KW-1133">Transmembrane helix</keyword>
<feature type="transmembrane region" description="Helical" evidence="10">
    <location>
        <begin position="111"/>
        <end position="131"/>
    </location>
</feature>
<dbReference type="GO" id="GO:0008654">
    <property type="term" value="P:phospholipid biosynthetic process"/>
    <property type="evidence" value="ECO:0007669"/>
    <property type="project" value="UniProtKB-UniRule"/>
</dbReference>
<comment type="pathway">
    <text evidence="10">Lipid metabolism; phospholipid metabolism.</text>
</comment>
<keyword evidence="8 10" id="KW-0594">Phospholipid biosynthesis</keyword>
<evidence type="ECO:0000256" key="1">
    <source>
        <dbReference type="ARBA" id="ARBA00022475"/>
    </source>
</evidence>